<evidence type="ECO:0000256" key="5">
    <source>
        <dbReference type="ARBA" id="ARBA00022989"/>
    </source>
</evidence>
<comment type="similarity">
    <text evidence="7">Belongs to the binding-protein-dependent transport system permease family.</text>
</comment>
<evidence type="ECO:0000259" key="8">
    <source>
        <dbReference type="PROSITE" id="PS50928"/>
    </source>
</evidence>
<feature type="transmembrane region" description="Helical" evidence="7">
    <location>
        <begin position="177"/>
        <end position="197"/>
    </location>
</feature>
<dbReference type="InterPro" id="IPR000515">
    <property type="entry name" value="MetI-like"/>
</dbReference>
<reference evidence="9 10" key="1">
    <citation type="journal article" date="2016" name="Antonie Van Leeuwenhoek">
        <title>Dongia soli sp. nov., isolated from soil from Dokdo, Korea.</title>
        <authorList>
            <person name="Kim D.U."/>
            <person name="Lee H."/>
            <person name="Kim H."/>
            <person name="Kim S.G."/>
            <person name="Ka J.O."/>
        </authorList>
    </citation>
    <scope>NUCLEOTIDE SEQUENCE [LARGE SCALE GENOMIC DNA]</scope>
    <source>
        <strain evidence="9 10">D78</strain>
    </source>
</reference>
<evidence type="ECO:0000256" key="2">
    <source>
        <dbReference type="ARBA" id="ARBA00022448"/>
    </source>
</evidence>
<dbReference type="Proteomes" id="UP001279642">
    <property type="component" value="Unassembled WGS sequence"/>
</dbReference>
<accession>A0ABU5E8D8</accession>
<evidence type="ECO:0000256" key="4">
    <source>
        <dbReference type="ARBA" id="ARBA00022692"/>
    </source>
</evidence>
<evidence type="ECO:0000313" key="9">
    <source>
        <dbReference type="EMBL" id="MDY0882583.1"/>
    </source>
</evidence>
<feature type="transmembrane region" description="Helical" evidence="7">
    <location>
        <begin position="134"/>
        <end position="157"/>
    </location>
</feature>
<evidence type="ECO:0000313" key="10">
    <source>
        <dbReference type="Proteomes" id="UP001279642"/>
    </source>
</evidence>
<dbReference type="CDD" id="cd06261">
    <property type="entry name" value="TM_PBP2"/>
    <property type="match status" value="1"/>
</dbReference>
<keyword evidence="4 7" id="KW-0812">Transmembrane</keyword>
<dbReference type="EMBL" id="JAXCLW010000002">
    <property type="protein sequence ID" value="MDY0882583.1"/>
    <property type="molecule type" value="Genomic_DNA"/>
</dbReference>
<feature type="transmembrane region" description="Helical" evidence="7">
    <location>
        <begin position="99"/>
        <end position="122"/>
    </location>
</feature>
<dbReference type="SUPFAM" id="SSF161098">
    <property type="entry name" value="MetI-like"/>
    <property type="match status" value="1"/>
</dbReference>
<dbReference type="Pfam" id="PF00528">
    <property type="entry name" value="BPD_transp_1"/>
    <property type="match status" value="1"/>
</dbReference>
<feature type="transmembrane region" description="Helical" evidence="7">
    <location>
        <begin position="281"/>
        <end position="306"/>
    </location>
</feature>
<name>A0ABU5E8D8_9PROT</name>
<dbReference type="PANTHER" id="PTHR43163:SF6">
    <property type="entry name" value="DIPEPTIDE TRANSPORT SYSTEM PERMEASE PROTEIN DPPB-RELATED"/>
    <property type="match status" value="1"/>
</dbReference>
<comment type="caution">
    <text evidence="9">The sequence shown here is derived from an EMBL/GenBank/DDBJ whole genome shotgun (WGS) entry which is preliminary data.</text>
</comment>
<keyword evidence="10" id="KW-1185">Reference proteome</keyword>
<dbReference type="Pfam" id="PF19300">
    <property type="entry name" value="BPD_transp_1_N"/>
    <property type="match status" value="1"/>
</dbReference>
<keyword evidence="2 7" id="KW-0813">Transport</keyword>
<dbReference type="RefSeq" id="WP_320507656.1">
    <property type="nucleotide sequence ID" value="NZ_JAXCLW010000002.1"/>
</dbReference>
<evidence type="ECO:0000256" key="1">
    <source>
        <dbReference type="ARBA" id="ARBA00004651"/>
    </source>
</evidence>
<evidence type="ECO:0000256" key="6">
    <source>
        <dbReference type="ARBA" id="ARBA00023136"/>
    </source>
</evidence>
<feature type="transmembrane region" description="Helical" evidence="7">
    <location>
        <begin position="239"/>
        <end position="261"/>
    </location>
</feature>
<evidence type="ECO:0000256" key="3">
    <source>
        <dbReference type="ARBA" id="ARBA00022475"/>
    </source>
</evidence>
<dbReference type="PANTHER" id="PTHR43163">
    <property type="entry name" value="DIPEPTIDE TRANSPORT SYSTEM PERMEASE PROTEIN DPPB-RELATED"/>
    <property type="match status" value="1"/>
</dbReference>
<sequence length="315" mass="34325">MFKLISQRVALGLLTLLLASALIFLGVEALPGDLASKLLANNATPENLAALRLELGLDRPMLVRYWEWLSHMLQGDFGASLSNKRAIIGDLGPRALNTFFLATYAAVIAVPLAVALGIIAAIRQGGIFDRLVNVVTLFSISVPEFFIGYVLVMLLAVKIRLFPVLSNVTPDTDFAQRLYLTFLPMATMVMVVVAHMMRMTRASVLAVMASPYIEMAILKGLPKWRIVVQHALPNALAPILNVVALNLAYLIVGVVVVEVVFVYPGMGQWIVDSVSKKDLPVVQACGMIFAAVFISLNILADVLAIISNPRLRHPR</sequence>
<dbReference type="InterPro" id="IPR035906">
    <property type="entry name" value="MetI-like_sf"/>
</dbReference>
<keyword evidence="6 7" id="KW-0472">Membrane</keyword>
<dbReference type="PROSITE" id="PS50928">
    <property type="entry name" value="ABC_TM1"/>
    <property type="match status" value="1"/>
</dbReference>
<organism evidence="9 10">
    <name type="scientific">Dongia soli</name>
    <dbReference type="NCBI Taxonomy" id="600628"/>
    <lineage>
        <taxon>Bacteria</taxon>
        <taxon>Pseudomonadati</taxon>
        <taxon>Pseudomonadota</taxon>
        <taxon>Alphaproteobacteria</taxon>
        <taxon>Rhodospirillales</taxon>
        <taxon>Dongiaceae</taxon>
        <taxon>Dongia</taxon>
    </lineage>
</organism>
<comment type="subcellular location">
    <subcellularLocation>
        <location evidence="1 7">Cell membrane</location>
        <topology evidence="1 7">Multi-pass membrane protein</topology>
    </subcellularLocation>
</comment>
<keyword evidence="3" id="KW-1003">Cell membrane</keyword>
<proteinExistence type="inferred from homology"/>
<dbReference type="Gene3D" id="1.10.3720.10">
    <property type="entry name" value="MetI-like"/>
    <property type="match status" value="1"/>
</dbReference>
<gene>
    <name evidence="9" type="ORF">SMD27_06990</name>
</gene>
<protein>
    <submittedName>
        <fullName evidence="9">ABC transporter permease</fullName>
    </submittedName>
</protein>
<evidence type="ECO:0000256" key="7">
    <source>
        <dbReference type="RuleBase" id="RU363032"/>
    </source>
</evidence>
<feature type="domain" description="ABC transmembrane type-1" evidence="8">
    <location>
        <begin position="95"/>
        <end position="300"/>
    </location>
</feature>
<keyword evidence="5 7" id="KW-1133">Transmembrane helix</keyword>
<dbReference type="InterPro" id="IPR045621">
    <property type="entry name" value="BPD_transp_1_N"/>
</dbReference>